<keyword evidence="1" id="KW-0732">Signal</keyword>
<dbReference type="AlphaFoldDB" id="A0A7W5FGK5"/>
<comment type="caution">
    <text evidence="3">The sequence shown here is derived from an EMBL/GenBank/DDBJ whole genome shotgun (WGS) entry which is preliminary data.</text>
</comment>
<feature type="signal peptide" evidence="1">
    <location>
        <begin position="1"/>
        <end position="22"/>
    </location>
</feature>
<gene>
    <name evidence="3" type="ORF">FHR83_005322</name>
</gene>
<dbReference type="Pfam" id="PF14016">
    <property type="entry name" value="DUF4232"/>
    <property type="match status" value="1"/>
</dbReference>
<evidence type="ECO:0000313" key="4">
    <source>
        <dbReference type="Proteomes" id="UP000590749"/>
    </source>
</evidence>
<name>A0A7W5FGK5_9ACTN</name>
<evidence type="ECO:0000259" key="2">
    <source>
        <dbReference type="Pfam" id="PF14016"/>
    </source>
</evidence>
<proteinExistence type="predicted"/>
<evidence type="ECO:0000313" key="3">
    <source>
        <dbReference type="EMBL" id="MBB3097644.1"/>
    </source>
</evidence>
<keyword evidence="4" id="KW-1185">Reference proteome</keyword>
<feature type="chain" id="PRO_5039202824" description="DUF4232 domain-containing protein" evidence="1">
    <location>
        <begin position="23"/>
        <end position="185"/>
    </location>
</feature>
<accession>A0A7W5FGK5</accession>
<sequence length="185" mass="19653">MRNPSRPVIPALATILALTACAEPGTVPTPAAAEAPAPACLTSDLEATVTLRTATDTSLERTALVTLINVAGQDCTVDGWMTVTLATAGRRVLPVPTTKLDEPAPAHEFVVRPHQAAYAGLRWTSCARTEEDCHAGGTLRYDMGQSKDGPAAVLADFPTSRRNGITMNELRIGSLQQFSDRALDW</sequence>
<protein>
    <recommendedName>
        <fullName evidence="2">DUF4232 domain-containing protein</fullName>
    </recommendedName>
</protein>
<feature type="domain" description="DUF4232" evidence="2">
    <location>
        <begin position="40"/>
        <end position="141"/>
    </location>
</feature>
<organism evidence="3 4">
    <name type="scientific">Actinoplanes campanulatus</name>
    <dbReference type="NCBI Taxonomy" id="113559"/>
    <lineage>
        <taxon>Bacteria</taxon>
        <taxon>Bacillati</taxon>
        <taxon>Actinomycetota</taxon>
        <taxon>Actinomycetes</taxon>
        <taxon>Micromonosporales</taxon>
        <taxon>Micromonosporaceae</taxon>
        <taxon>Actinoplanes</taxon>
    </lineage>
</organism>
<evidence type="ECO:0000256" key="1">
    <source>
        <dbReference type="SAM" id="SignalP"/>
    </source>
</evidence>
<dbReference type="InterPro" id="IPR025326">
    <property type="entry name" value="DUF4232"/>
</dbReference>
<reference evidence="3 4" key="1">
    <citation type="submission" date="2020-08" db="EMBL/GenBank/DDBJ databases">
        <title>Genomic Encyclopedia of Type Strains, Phase III (KMG-III): the genomes of soil and plant-associated and newly described type strains.</title>
        <authorList>
            <person name="Whitman W."/>
        </authorList>
    </citation>
    <scope>NUCLEOTIDE SEQUENCE [LARGE SCALE GENOMIC DNA]</scope>
    <source>
        <strain evidence="3 4">CECT 3287</strain>
    </source>
</reference>
<dbReference type="PROSITE" id="PS51257">
    <property type="entry name" value="PROKAR_LIPOPROTEIN"/>
    <property type="match status" value="1"/>
</dbReference>
<dbReference type="Proteomes" id="UP000590749">
    <property type="component" value="Unassembled WGS sequence"/>
</dbReference>
<dbReference type="RefSeq" id="WP_183223026.1">
    <property type="nucleotide sequence ID" value="NZ_BMPW01000011.1"/>
</dbReference>
<dbReference type="EMBL" id="JACHXF010000011">
    <property type="protein sequence ID" value="MBB3097644.1"/>
    <property type="molecule type" value="Genomic_DNA"/>
</dbReference>